<feature type="compositionally biased region" description="Low complexity" evidence="1">
    <location>
        <begin position="77"/>
        <end position="93"/>
    </location>
</feature>
<keyword evidence="2" id="KW-1185">Reference proteome</keyword>
<protein>
    <submittedName>
        <fullName evidence="3">Candidate secreted effector</fullName>
    </submittedName>
</protein>
<dbReference type="AlphaFoldDB" id="A0A914MCE2"/>
<evidence type="ECO:0000256" key="1">
    <source>
        <dbReference type="SAM" id="MobiDB-lite"/>
    </source>
</evidence>
<feature type="compositionally biased region" description="Polar residues" evidence="1">
    <location>
        <begin position="94"/>
        <end position="113"/>
    </location>
</feature>
<feature type="region of interest" description="Disordered" evidence="1">
    <location>
        <begin position="77"/>
        <end position="177"/>
    </location>
</feature>
<organism evidence="2 3">
    <name type="scientific">Meloidogyne incognita</name>
    <name type="common">Southern root-knot nematode worm</name>
    <name type="synonym">Oxyuris incognita</name>
    <dbReference type="NCBI Taxonomy" id="6306"/>
    <lineage>
        <taxon>Eukaryota</taxon>
        <taxon>Metazoa</taxon>
        <taxon>Ecdysozoa</taxon>
        <taxon>Nematoda</taxon>
        <taxon>Chromadorea</taxon>
        <taxon>Rhabditida</taxon>
        <taxon>Tylenchina</taxon>
        <taxon>Tylenchomorpha</taxon>
        <taxon>Tylenchoidea</taxon>
        <taxon>Meloidogynidae</taxon>
        <taxon>Meloidogyninae</taxon>
        <taxon>Meloidogyne</taxon>
        <taxon>Meloidogyne incognita group</taxon>
    </lineage>
</organism>
<name>A0A914MCE2_MELIC</name>
<accession>A0A914MCE2</accession>
<sequence length="177" mass="18697">MLLGVGCGTQNNNNCDNSTQPPPPTNRNTPNENGRAVVLGQGEREEKGELDIKEIELKSSQKESSNSIGLFGNLGSLLGLGGNNNNNNNNNSSPPESSSQAPQTSEPLNQVNKLQVEGENSLPDANNATTPEVSTTTSRQPPAPLGDKLQTGENSVHEDDNATDVESTTAYVREALD</sequence>
<evidence type="ECO:0000313" key="2">
    <source>
        <dbReference type="Proteomes" id="UP000887563"/>
    </source>
</evidence>
<reference evidence="3" key="1">
    <citation type="submission" date="2022-11" db="UniProtKB">
        <authorList>
            <consortium name="WormBaseParasite"/>
        </authorList>
    </citation>
    <scope>IDENTIFICATION</scope>
</reference>
<evidence type="ECO:0000313" key="3">
    <source>
        <dbReference type="WBParaSite" id="Minc3s01630g25229"/>
    </source>
</evidence>
<dbReference type="Proteomes" id="UP000887563">
    <property type="component" value="Unplaced"/>
</dbReference>
<feature type="compositionally biased region" description="Polar residues" evidence="1">
    <location>
        <begin position="123"/>
        <end position="140"/>
    </location>
</feature>
<feature type="region of interest" description="Disordered" evidence="1">
    <location>
        <begin position="1"/>
        <end position="34"/>
    </location>
</feature>
<dbReference type="WBParaSite" id="Minc3s01630g25229">
    <property type="protein sequence ID" value="Minc3s01630g25229"/>
    <property type="gene ID" value="Minc3s01630g25229"/>
</dbReference>
<proteinExistence type="predicted"/>